<dbReference type="SUPFAM" id="SSF54427">
    <property type="entry name" value="NTF2-like"/>
    <property type="match status" value="1"/>
</dbReference>
<protein>
    <recommendedName>
        <fullName evidence="3">SnoaL-like domain-containing protein</fullName>
    </recommendedName>
</protein>
<dbReference type="AlphaFoldDB" id="A0A2W0EYA8"/>
<name>A0A2W0EYA8_PSEJE</name>
<comment type="caution">
    <text evidence="1">The sequence shown here is derived from an EMBL/GenBank/DDBJ whole genome shotgun (WGS) entry which is preliminary data.</text>
</comment>
<accession>A0A2W0EYA8</accession>
<reference evidence="1 2" key="1">
    <citation type="journal article" date="2018" name="Appl. Microbiol. Biotechnol.">
        <title>Characterization of the caprolactam degradation pathway in Pseudomonas jessenii using mass spectrometry-based proteomics.</title>
        <authorList>
            <person name="Otzen M."/>
            <person name="Palacio C."/>
            <person name="Janssen D.B."/>
        </authorList>
    </citation>
    <scope>NUCLEOTIDE SEQUENCE [LARGE SCALE GENOMIC DNA]</scope>
    <source>
        <strain evidence="1 2">GO3</strain>
    </source>
</reference>
<dbReference type="RefSeq" id="WP_110656836.1">
    <property type="nucleotide sequence ID" value="NZ_PDLL01000003.1"/>
</dbReference>
<dbReference type="InterPro" id="IPR032710">
    <property type="entry name" value="NTF2-like_dom_sf"/>
</dbReference>
<sequence length="182" mass="20371">MKVVISHQALMVPRVSMDDALGSIPPAPGDAKIWINDDLSAQEQRNLSLINSFWDCWKTSPFDVNKLGQFFAPDITVRTGWRGEHVIQGRDNALAMYSMEAERQAEYHEVSDFRFPVVVAKGPVVFHTWIWIAKSEQIGYHIERPMVASFLITDGLIERWDSYCTGPESEPGYSGGGGPDGL</sequence>
<organism evidence="1 2">
    <name type="scientific">Pseudomonas jessenii</name>
    <dbReference type="NCBI Taxonomy" id="77298"/>
    <lineage>
        <taxon>Bacteria</taxon>
        <taxon>Pseudomonadati</taxon>
        <taxon>Pseudomonadota</taxon>
        <taxon>Gammaproteobacteria</taxon>
        <taxon>Pseudomonadales</taxon>
        <taxon>Pseudomonadaceae</taxon>
        <taxon>Pseudomonas</taxon>
    </lineage>
</organism>
<gene>
    <name evidence="1" type="ORF">CRX42_00780</name>
</gene>
<dbReference type="Proteomes" id="UP000247437">
    <property type="component" value="Unassembled WGS sequence"/>
</dbReference>
<evidence type="ECO:0000313" key="2">
    <source>
        <dbReference type="Proteomes" id="UP000247437"/>
    </source>
</evidence>
<evidence type="ECO:0008006" key="3">
    <source>
        <dbReference type="Google" id="ProtNLM"/>
    </source>
</evidence>
<dbReference type="Gene3D" id="3.10.450.50">
    <property type="match status" value="1"/>
</dbReference>
<dbReference type="EMBL" id="PDLL01000003">
    <property type="protein sequence ID" value="PYY72512.1"/>
    <property type="molecule type" value="Genomic_DNA"/>
</dbReference>
<evidence type="ECO:0000313" key="1">
    <source>
        <dbReference type="EMBL" id="PYY72512.1"/>
    </source>
</evidence>
<proteinExistence type="predicted"/>